<evidence type="ECO:0000313" key="4">
    <source>
        <dbReference type="Proteomes" id="UP000663866"/>
    </source>
</evidence>
<dbReference type="Proteomes" id="UP000663866">
    <property type="component" value="Unassembled WGS sequence"/>
</dbReference>
<protein>
    <submittedName>
        <fullName evidence="1">Uncharacterized protein</fullName>
    </submittedName>
</protein>
<gene>
    <name evidence="2" type="ORF">OVN521_LOCUS28317</name>
    <name evidence="1" type="ORF">WKI299_LOCUS25785</name>
</gene>
<sequence>MCNLEDLTLYIQIKERNRLVDGIQLENNILLHLSKLEKFAFYICTFTSANHPSNFLSNDDIRRTFSNAKFGPIGCNMNYINECNIRYHVFSLPFLFNHIGYIGNNFTNTVFKNVTVIGLFDGIPFEHEFFVRLARCFPFLKSLIIMNDKAQSTDFAISEHDNANGLFEVAQYLQLTSIDFSCTHIDYVEEMLNESKTRLPSLRRLWIDYDQLKTVTNNFTRDSTRLNCIHVEQVDFQGSINDDDDYDSDWIKAQPNDFHVYFPLLKL</sequence>
<keyword evidence="4" id="KW-1185">Reference proteome</keyword>
<evidence type="ECO:0000313" key="1">
    <source>
        <dbReference type="EMBL" id="CAF2128103.1"/>
    </source>
</evidence>
<dbReference type="EMBL" id="CAJOBG010008186">
    <property type="protein sequence ID" value="CAF4237314.1"/>
    <property type="molecule type" value="Genomic_DNA"/>
</dbReference>
<comment type="caution">
    <text evidence="1">The sequence shown here is derived from an EMBL/GenBank/DDBJ whole genome shotgun (WGS) entry which is preliminary data.</text>
</comment>
<evidence type="ECO:0000313" key="3">
    <source>
        <dbReference type="Proteomes" id="UP000663856"/>
    </source>
</evidence>
<evidence type="ECO:0000313" key="2">
    <source>
        <dbReference type="EMBL" id="CAF4237314.1"/>
    </source>
</evidence>
<reference evidence="1" key="1">
    <citation type="submission" date="2021-02" db="EMBL/GenBank/DDBJ databases">
        <authorList>
            <person name="Nowell W R."/>
        </authorList>
    </citation>
    <scope>NUCLEOTIDE SEQUENCE</scope>
</reference>
<dbReference type="EMBL" id="CAJNRF010011075">
    <property type="protein sequence ID" value="CAF2128103.1"/>
    <property type="molecule type" value="Genomic_DNA"/>
</dbReference>
<dbReference type="AlphaFoldDB" id="A0A816VIY5"/>
<name>A0A816VIY5_9BILA</name>
<proteinExistence type="predicted"/>
<organism evidence="1 3">
    <name type="scientific">Rotaria magnacalcarata</name>
    <dbReference type="NCBI Taxonomy" id="392030"/>
    <lineage>
        <taxon>Eukaryota</taxon>
        <taxon>Metazoa</taxon>
        <taxon>Spiralia</taxon>
        <taxon>Gnathifera</taxon>
        <taxon>Rotifera</taxon>
        <taxon>Eurotatoria</taxon>
        <taxon>Bdelloidea</taxon>
        <taxon>Philodinida</taxon>
        <taxon>Philodinidae</taxon>
        <taxon>Rotaria</taxon>
    </lineage>
</organism>
<dbReference type="Proteomes" id="UP000663856">
    <property type="component" value="Unassembled WGS sequence"/>
</dbReference>
<accession>A0A816VIY5</accession>